<reference evidence="2" key="1">
    <citation type="journal article" date="2023" name="Hortic. Res.">
        <title>A chromosome-level phased genome enabling allele-level studies in sweet orange: a case study on citrus Huanglongbing tolerance.</title>
        <authorList>
            <person name="Wu B."/>
            <person name="Yu Q."/>
            <person name="Deng Z."/>
            <person name="Duan Y."/>
            <person name="Luo F."/>
            <person name="Gmitter F. Jr."/>
        </authorList>
    </citation>
    <scope>NUCLEOTIDE SEQUENCE [LARGE SCALE GENOMIC DNA]</scope>
    <source>
        <strain evidence="2">cv. Valencia</strain>
    </source>
</reference>
<proteinExistence type="predicted"/>
<accession>A0ACB8LUG7</accession>
<dbReference type="Proteomes" id="UP000829398">
    <property type="component" value="Chromosome 3"/>
</dbReference>
<evidence type="ECO:0000313" key="1">
    <source>
        <dbReference type="EMBL" id="KAH9776680.1"/>
    </source>
</evidence>
<organism evidence="1 2">
    <name type="scientific">Citrus sinensis</name>
    <name type="common">Sweet orange</name>
    <name type="synonym">Citrus aurantium var. sinensis</name>
    <dbReference type="NCBI Taxonomy" id="2711"/>
    <lineage>
        <taxon>Eukaryota</taxon>
        <taxon>Viridiplantae</taxon>
        <taxon>Streptophyta</taxon>
        <taxon>Embryophyta</taxon>
        <taxon>Tracheophyta</taxon>
        <taxon>Spermatophyta</taxon>
        <taxon>Magnoliopsida</taxon>
        <taxon>eudicotyledons</taxon>
        <taxon>Gunneridae</taxon>
        <taxon>Pentapetalae</taxon>
        <taxon>rosids</taxon>
        <taxon>malvids</taxon>
        <taxon>Sapindales</taxon>
        <taxon>Rutaceae</taxon>
        <taxon>Aurantioideae</taxon>
        <taxon>Citrus</taxon>
    </lineage>
</organism>
<dbReference type="EMBL" id="CM039172">
    <property type="protein sequence ID" value="KAH9776680.1"/>
    <property type="molecule type" value="Genomic_DNA"/>
</dbReference>
<comment type="caution">
    <text evidence="1">The sequence shown here is derived from an EMBL/GenBank/DDBJ whole genome shotgun (WGS) entry which is preliminary data.</text>
</comment>
<name>A0ACB8LUG7_CITSI</name>
<sequence length="255" mass="29991">MEDSIQAKQQQCGSLKHLCSEMQERKALVDNKLMALKYSLSSFSSSAAYFEQRAARSRARVTTSSTYLNQRKEQLVHLECCKREIEDALRKVQRSEAELMNNLALLKSKLEEENKREENKRQENKKVLFAIDNIEKVDHPQIGIWEEKTKLQTELKLCRERLGLVKREFEDLTKKSWKIDSDLQTVQMEIQKSSRSVEEMELAHQAVLQEQKALLEIREKGKTEIESMILFFFFPWVLIQQMISVFVMDLIEILM</sequence>
<protein>
    <submittedName>
        <fullName evidence="1">Uncharacterized protein</fullName>
    </submittedName>
</protein>
<keyword evidence="2" id="KW-1185">Reference proteome</keyword>
<gene>
    <name evidence="1" type="ORF">KPL71_006779</name>
</gene>
<evidence type="ECO:0000313" key="2">
    <source>
        <dbReference type="Proteomes" id="UP000829398"/>
    </source>
</evidence>